<evidence type="ECO:0000256" key="2">
    <source>
        <dbReference type="SAM" id="Phobius"/>
    </source>
</evidence>
<dbReference type="AlphaFoldDB" id="A0A093USJ1"/>
<protein>
    <submittedName>
        <fullName evidence="3">Uncharacterized protein</fullName>
    </submittedName>
</protein>
<accession>A0A093USJ1</accession>
<feature type="transmembrane region" description="Helical" evidence="2">
    <location>
        <begin position="95"/>
        <end position="114"/>
    </location>
</feature>
<proteinExistence type="predicted"/>
<keyword evidence="2" id="KW-0812">Transmembrane</keyword>
<evidence type="ECO:0000256" key="1">
    <source>
        <dbReference type="SAM" id="MobiDB-lite"/>
    </source>
</evidence>
<feature type="transmembrane region" description="Helical" evidence="2">
    <location>
        <begin position="196"/>
        <end position="219"/>
    </location>
</feature>
<dbReference type="HOGENOM" id="CLU_015092_3_0_1"/>
<dbReference type="Pfam" id="PF11374">
    <property type="entry name" value="DUF3176"/>
    <property type="match status" value="1"/>
</dbReference>
<dbReference type="PANTHER" id="PTHR35394:SF5">
    <property type="entry name" value="DUF3176 DOMAIN-CONTAINING PROTEIN"/>
    <property type="match status" value="1"/>
</dbReference>
<reference evidence="3" key="1">
    <citation type="journal article" date="2014" name="PLoS Genet.">
        <title>Signature Gene Expression Reveals Novel Clues to the Molecular Mechanisms of Dimorphic Transition in Penicillium marneffei.</title>
        <authorList>
            <person name="Yang E."/>
            <person name="Wang G."/>
            <person name="Cai J."/>
            <person name="Woo P.C."/>
            <person name="Lau S.K."/>
            <person name="Yuen K.-Y."/>
            <person name="Chow W.-N."/>
            <person name="Lin X."/>
        </authorList>
    </citation>
    <scope>NUCLEOTIDE SEQUENCE [LARGE SCALE GENOMIC DNA]</scope>
    <source>
        <strain evidence="3">PM1</strain>
    </source>
</reference>
<organism evidence="3">
    <name type="scientific">Talaromyces marneffei PM1</name>
    <dbReference type="NCBI Taxonomy" id="1077442"/>
    <lineage>
        <taxon>Eukaryota</taxon>
        <taxon>Fungi</taxon>
        <taxon>Dikarya</taxon>
        <taxon>Ascomycota</taxon>
        <taxon>Pezizomycotina</taxon>
        <taxon>Eurotiomycetes</taxon>
        <taxon>Eurotiomycetidae</taxon>
        <taxon>Eurotiales</taxon>
        <taxon>Trichocomaceae</taxon>
        <taxon>Talaromyces</taxon>
        <taxon>Talaromyces sect. Talaromyces</taxon>
    </lineage>
</organism>
<feature type="region of interest" description="Disordered" evidence="1">
    <location>
        <begin position="35"/>
        <end position="54"/>
    </location>
</feature>
<feature type="region of interest" description="Disordered" evidence="1">
    <location>
        <begin position="719"/>
        <end position="739"/>
    </location>
</feature>
<dbReference type="InterPro" id="IPR021514">
    <property type="entry name" value="DUF3176"/>
</dbReference>
<dbReference type="eggNOG" id="ENOG502SS2G">
    <property type="taxonomic scope" value="Eukaryota"/>
</dbReference>
<keyword evidence="2" id="KW-0472">Membrane</keyword>
<dbReference type="PANTHER" id="PTHR35394">
    <property type="entry name" value="DUF3176 DOMAIN-CONTAINING PROTEIN"/>
    <property type="match status" value="1"/>
</dbReference>
<keyword evidence="2" id="KW-1133">Transmembrane helix</keyword>
<feature type="compositionally biased region" description="Polar residues" evidence="1">
    <location>
        <begin position="719"/>
        <end position="728"/>
    </location>
</feature>
<name>A0A093USJ1_TALMA</name>
<dbReference type="EMBL" id="JPOX01000040">
    <property type="protein sequence ID" value="KFX42900.1"/>
    <property type="molecule type" value="Genomic_DNA"/>
</dbReference>
<comment type="caution">
    <text evidence="3">The sequence shown here is derived from an EMBL/GenBank/DDBJ whole genome shotgun (WGS) entry which is preliminary data.</text>
</comment>
<sequence length="757" mass="83107">MLQGHVKVTGSAQSASPTGLFPPYYPERNASLPESSISDIERRSESQASSKTASQVFVRDLENDKGKGFNPARRSSGRWNISHFLFDVLPRGWSLEYISCFISATAFVSIVVVLHQFDQHKIPSWPLGITLNNLLAFLTAIGQSTFVFPVVQGLSQMKWTWFMGKNRPLEDFERFDNASRGAWGSIMLLFSTKGRLSILLAAILIVTSAVTSTITQAVLSQDVRYVANGENATIYRMIHDSTDYTTSINQITGYMISAMYTSLNSTYNYTTPDCATGNCKWPPFGSLAVCVQTNDITDKLLVEETAQQCCTETATNRFDGSTWSESCTNCTQTGLSQNEQFGLKPQQDRSLNSTSINLEAGVNQSWSNLYTFTNESVGYNALAAAQIIYLNTTDAAEFGAPTLNDTALFTKYARAVEALFYMCVETYDVTTVNGTTVTNVTSVTSNVTWFDKYGYLPDGKHASTLSNRTFTVDGFNYSYYDVSPTIAKIISASLTGSYNFIGTFGLFDMTPFSYAIGTALYKNDGVNATTGTARDGLMRDAVDDVLSNTARGMTSWLRSFFASPVQGQNNVSESYVVVRWPYLIFLGTQVVLTIIFLIWIVLDSKVRKVDILKDSVLAGLLAISAEDKASLESRLDALTDNPGDREQMEKSSSVTLVKSDPAGQWNLSTEGRSIKLNADGTGELWCRYEFIAIQKASYQAGIKFMNPNARVAARLNPSSLRSNWSSGSPPGRRAGPKASVSSFWGSVLVPAVEKPPE</sequence>
<feature type="transmembrane region" description="Helical" evidence="2">
    <location>
        <begin position="580"/>
        <end position="602"/>
    </location>
</feature>
<feature type="transmembrane region" description="Helical" evidence="2">
    <location>
        <begin position="134"/>
        <end position="155"/>
    </location>
</feature>
<evidence type="ECO:0000313" key="3">
    <source>
        <dbReference type="EMBL" id="KFX42900.1"/>
    </source>
</evidence>
<feature type="region of interest" description="Disordered" evidence="1">
    <location>
        <begin position="1"/>
        <end position="21"/>
    </location>
</feature>
<gene>
    <name evidence="3" type="ORF">GQ26_0400690</name>
</gene>